<evidence type="ECO:0000256" key="1">
    <source>
        <dbReference type="SAM" id="Phobius"/>
    </source>
</evidence>
<reference evidence="3" key="1">
    <citation type="submission" date="2023-07" db="EMBL/GenBank/DDBJ databases">
        <title>30 novel species of actinomycetes from the DSMZ collection.</title>
        <authorList>
            <person name="Nouioui I."/>
        </authorList>
    </citation>
    <scope>NUCLEOTIDE SEQUENCE [LARGE SCALE GENOMIC DNA]</scope>
    <source>
        <strain evidence="3">DSM 41982</strain>
    </source>
</reference>
<dbReference type="RefSeq" id="WP_093853674.1">
    <property type="nucleotide sequence ID" value="NZ_JAVRER010000036.1"/>
</dbReference>
<protein>
    <submittedName>
        <fullName evidence="2">Uncharacterized protein</fullName>
    </submittedName>
</protein>
<proteinExistence type="predicted"/>
<evidence type="ECO:0000313" key="3">
    <source>
        <dbReference type="Proteomes" id="UP001183607"/>
    </source>
</evidence>
<feature type="transmembrane region" description="Helical" evidence="1">
    <location>
        <begin position="93"/>
        <end position="111"/>
    </location>
</feature>
<comment type="caution">
    <text evidence="2">The sequence shown here is derived from an EMBL/GenBank/DDBJ whole genome shotgun (WGS) entry which is preliminary data.</text>
</comment>
<dbReference type="Proteomes" id="UP001183607">
    <property type="component" value="Unassembled WGS sequence"/>
</dbReference>
<keyword evidence="1" id="KW-0812">Transmembrane</keyword>
<evidence type="ECO:0000313" key="2">
    <source>
        <dbReference type="EMBL" id="MDT0418011.1"/>
    </source>
</evidence>
<sequence length="252" mass="25921">METARLLFGLSAAVLAPWGLGWQRSRPWSMVAFTAAYGFYVIVPYSSQPRPWFALAGVALLAVAAVFLYNAAGLPSPGFTVTIGSVFSPARGLSRLGAGLLGCAILVSGWVAGARALQLGDQFLLNGRTTVVLSAGLIAVFAGGPLAMLATSGVLRQVNALPASDPERQRALDFMTGGGTIGLLERALLFAFLVAGQPEAAALALTAKSLARGSSDHGKYASEYFLLGTLTSVIAAVVMSMAARSATGLSVL</sequence>
<name>A0ABD5E9C0_9ACTN</name>
<keyword evidence="1" id="KW-1133">Transmembrane helix</keyword>
<dbReference type="AlphaFoldDB" id="A0ABD5E9C0"/>
<feature type="transmembrane region" description="Helical" evidence="1">
    <location>
        <begin position="29"/>
        <end position="46"/>
    </location>
</feature>
<keyword evidence="1" id="KW-0472">Membrane</keyword>
<gene>
    <name evidence="2" type="ORF">RM574_21225</name>
</gene>
<feature type="transmembrane region" description="Helical" evidence="1">
    <location>
        <begin position="52"/>
        <end position="72"/>
    </location>
</feature>
<accession>A0ABD5E9C0</accession>
<feature type="transmembrane region" description="Helical" evidence="1">
    <location>
        <begin position="224"/>
        <end position="243"/>
    </location>
</feature>
<dbReference type="EMBL" id="JAVRER010000036">
    <property type="protein sequence ID" value="MDT0418011.1"/>
    <property type="molecule type" value="Genomic_DNA"/>
</dbReference>
<organism evidence="2 3">
    <name type="scientific">Streptomyces evansiae</name>
    <dbReference type="NCBI Taxonomy" id="3075535"/>
    <lineage>
        <taxon>Bacteria</taxon>
        <taxon>Bacillati</taxon>
        <taxon>Actinomycetota</taxon>
        <taxon>Actinomycetes</taxon>
        <taxon>Kitasatosporales</taxon>
        <taxon>Streptomycetaceae</taxon>
        <taxon>Streptomyces</taxon>
    </lineage>
</organism>
<feature type="transmembrane region" description="Helical" evidence="1">
    <location>
        <begin position="131"/>
        <end position="150"/>
    </location>
</feature>
<feature type="transmembrane region" description="Helical" evidence="1">
    <location>
        <begin position="171"/>
        <end position="195"/>
    </location>
</feature>